<dbReference type="InterPro" id="IPR002938">
    <property type="entry name" value="FAD-bd"/>
</dbReference>
<dbReference type="GO" id="GO:0005739">
    <property type="term" value="C:mitochondrion"/>
    <property type="evidence" value="ECO:0007669"/>
    <property type="project" value="TreeGrafter"/>
</dbReference>
<evidence type="ECO:0000256" key="4">
    <source>
        <dbReference type="ARBA" id="ARBA00022827"/>
    </source>
</evidence>
<evidence type="ECO:0000256" key="5">
    <source>
        <dbReference type="ARBA" id="ARBA00023002"/>
    </source>
</evidence>
<dbReference type="Gene3D" id="3.50.50.60">
    <property type="entry name" value="FAD/NAD(P)-binding domain"/>
    <property type="match status" value="2"/>
</dbReference>
<dbReference type="PANTHER" id="PTHR43876:SF7">
    <property type="entry name" value="UBIQUINONE BIOSYNTHESIS MONOOXYGENASE COQ6, MITOCHONDRIAL"/>
    <property type="match status" value="1"/>
</dbReference>
<comment type="cofactor">
    <cofactor evidence="1">
        <name>FAD</name>
        <dbReference type="ChEBI" id="CHEBI:57692"/>
    </cofactor>
</comment>
<evidence type="ECO:0000313" key="9">
    <source>
        <dbReference type="WBParaSite" id="Gr19_v10_g7360.t1"/>
    </source>
</evidence>
<proteinExistence type="inferred from homology"/>
<dbReference type="Proteomes" id="UP000887572">
    <property type="component" value="Unplaced"/>
</dbReference>
<dbReference type="NCBIfam" id="TIGR01988">
    <property type="entry name" value="Ubi-OHases"/>
    <property type="match status" value="1"/>
</dbReference>
<dbReference type="InterPro" id="IPR018168">
    <property type="entry name" value="Ubi_Hdrlase_CS"/>
</dbReference>
<feature type="domain" description="FAD-binding" evidence="7">
    <location>
        <begin position="339"/>
        <end position="402"/>
    </location>
</feature>
<dbReference type="PANTHER" id="PTHR43876">
    <property type="entry name" value="UBIQUINONE BIOSYNTHESIS MONOOXYGENASE COQ6, MITOCHONDRIAL"/>
    <property type="match status" value="1"/>
</dbReference>
<dbReference type="GO" id="GO:0071949">
    <property type="term" value="F:FAD binding"/>
    <property type="evidence" value="ECO:0007669"/>
    <property type="project" value="InterPro"/>
</dbReference>
<evidence type="ECO:0000256" key="3">
    <source>
        <dbReference type="ARBA" id="ARBA00022630"/>
    </source>
</evidence>
<evidence type="ECO:0000259" key="7">
    <source>
        <dbReference type="Pfam" id="PF01494"/>
    </source>
</evidence>
<evidence type="ECO:0000256" key="2">
    <source>
        <dbReference type="ARBA" id="ARBA00005349"/>
    </source>
</evidence>
<dbReference type="WBParaSite" id="Gr19_v10_g7360.t1">
    <property type="protein sequence ID" value="Gr19_v10_g7360.t1"/>
    <property type="gene ID" value="Gr19_v10_g7360"/>
</dbReference>
<evidence type="ECO:0000313" key="8">
    <source>
        <dbReference type="Proteomes" id="UP000887572"/>
    </source>
</evidence>
<keyword evidence="5" id="KW-0560">Oxidoreductase</keyword>
<dbReference type="PROSITE" id="PS01304">
    <property type="entry name" value="UBIH"/>
    <property type="match status" value="1"/>
</dbReference>
<organism evidence="8 9">
    <name type="scientific">Globodera rostochiensis</name>
    <name type="common">Golden nematode worm</name>
    <name type="synonym">Heterodera rostochiensis</name>
    <dbReference type="NCBI Taxonomy" id="31243"/>
    <lineage>
        <taxon>Eukaryota</taxon>
        <taxon>Metazoa</taxon>
        <taxon>Ecdysozoa</taxon>
        <taxon>Nematoda</taxon>
        <taxon>Chromadorea</taxon>
        <taxon>Rhabditida</taxon>
        <taxon>Tylenchina</taxon>
        <taxon>Tylenchomorpha</taxon>
        <taxon>Tylenchoidea</taxon>
        <taxon>Heteroderidae</taxon>
        <taxon>Heteroderinae</taxon>
        <taxon>Globodera</taxon>
    </lineage>
</organism>
<dbReference type="PRINTS" id="PR00420">
    <property type="entry name" value="RNGMNOXGNASE"/>
</dbReference>
<feature type="domain" description="FAD-binding" evidence="7">
    <location>
        <begin position="59"/>
        <end position="301"/>
    </location>
</feature>
<dbReference type="InterPro" id="IPR010971">
    <property type="entry name" value="UbiH/COQ6"/>
</dbReference>
<name>A0A914I6I7_GLORO</name>
<dbReference type="AlphaFoldDB" id="A0A914I6I7"/>
<dbReference type="Pfam" id="PF01494">
    <property type="entry name" value="FAD_binding_3"/>
    <property type="match status" value="2"/>
</dbReference>
<comment type="similarity">
    <text evidence="2">Belongs to the UbiH/COQ6 family.</text>
</comment>
<keyword evidence="8" id="KW-1185">Reference proteome</keyword>
<evidence type="ECO:0000256" key="1">
    <source>
        <dbReference type="ARBA" id="ARBA00001974"/>
    </source>
</evidence>
<keyword evidence="3" id="KW-0285">Flavoprotein</keyword>
<protein>
    <submittedName>
        <fullName evidence="9">FAD-binding domain-containing protein</fullName>
    </submittedName>
</protein>
<dbReference type="SUPFAM" id="SSF51905">
    <property type="entry name" value="FAD/NAD(P)-binding domain"/>
    <property type="match status" value="1"/>
</dbReference>
<evidence type="ECO:0000256" key="6">
    <source>
        <dbReference type="ARBA" id="ARBA00023033"/>
    </source>
</evidence>
<reference evidence="9" key="1">
    <citation type="submission" date="2022-11" db="UniProtKB">
        <authorList>
            <consortium name="WormBaseParasite"/>
        </authorList>
    </citation>
    <scope>IDENTIFICATION</scope>
</reference>
<keyword evidence="4" id="KW-0274">FAD</keyword>
<dbReference type="FunFam" id="3.50.50.60:FF:000021">
    <property type="entry name" value="Ubiquinone biosynthesis monooxygenase COQ6"/>
    <property type="match status" value="1"/>
</dbReference>
<dbReference type="GO" id="GO:0006744">
    <property type="term" value="P:ubiquinone biosynthetic process"/>
    <property type="evidence" value="ECO:0007669"/>
    <property type="project" value="InterPro"/>
</dbReference>
<dbReference type="InterPro" id="IPR036188">
    <property type="entry name" value="FAD/NAD-bd_sf"/>
</dbReference>
<keyword evidence="6" id="KW-0503">Monooxygenase</keyword>
<accession>A0A914I6I7</accession>
<sequence length="468" mass="52427">MITIFASKYIWKIILATNCNIAKLVSFIYSLNDQTLHSNSFIRFHSQRLFRRGHSTNSVLSSNTRVLLLESGRQTAKQPSESDKHSNRVSAVSPSSVEMFKMFSVWDDIHSKRVHPVSALYVEDGCVASQIHFKQLDRRSPIAHIVENDLIVSALHKCIRERCSNVQLKEGTIVEDLSVPENVCENVLLKLEGGQTIETPLLIAADGQRSMARTIAGIEYVETSYDQKAIVGTLEIQHASESAESYAWQRFMPLGPVALLPLGRQLCSLVWTVSTAEAERLLQLTPENFVEELNRTFSDDTSFQYPAVSTSLDFLGKALDCLPLKEVPAKRKFPHVVSLHHDDRAAFPLSLGYARDYVRSRVALIGDAAHRVHPLAGQGVNLGWSDVRLLTKVLEQAFNEGGDFGSLNNLRDFDSECQRRNVPIMLTIDCLNRLFSTDKGFCVFLRSVGFNVLDRFLPAKDLIVHLAS</sequence>
<dbReference type="InterPro" id="IPR051205">
    <property type="entry name" value="UbiH/COQ6_monooxygenase"/>
</dbReference>
<dbReference type="GO" id="GO:0004497">
    <property type="term" value="F:monooxygenase activity"/>
    <property type="evidence" value="ECO:0007669"/>
    <property type="project" value="UniProtKB-KW"/>
</dbReference>
<dbReference type="GO" id="GO:0016705">
    <property type="term" value="F:oxidoreductase activity, acting on paired donors, with incorporation or reduction of molecular oxygen"/>
    <property type="evidence" value="ECO:0007669"/>
    <property type="project" value="InterPro"/>
</dbReference>